<proteinExistence type="predicted"/>
<evidence type="ECO:0000313" key="2">
    <source>
        <dbReference type="Proteomes" id="UP000077755"/>
    </source>
</evidence>
<sequence length="164" mass="18092">MWAGPGECPPNYSLQLSHLSRSGFSLALLLPGTMAQKDVMELAVNKNTKETRSVRILAGFSSQPFLLRSVRFTLTPVCVSTLRSHLTRMPVIQDEHEKCNSWLTSCELVNRVALGIASVPGYIWKILGLSTAHGDIRQIGDDPNIIIPGNNLEVPDPDVGWERN</sequence>
<keyword evidence="2" id="KW-1185">Reference proteome</keyword>
<protein>
    <submittedName>
        <fullName evidence="1">Uncharacterized protein</fullName>
    </submittedName>
</protein>
<reference evidence="1" key="1">
    <citation type="journal article" date="2016" name="Nat. Genet.">
        <title>A high-quality carrot genome assembly provides new insights into carotenoid accumulation and asterid genome evolution.</title>
        <authorList>
            <person name="Iorizzo M."/>
            <person name="Ellison S."/>
            <person name="Senalik D."/>
            <person name="Zeng P."/>
            <person name="Satapoomin P."/>
            <person name="Huang J."/>
            <person name="Bowman M."/>
            <person name="Iovene M."/>
            <person name="Sanseverino W."/>
            <person name="Cavagnaro P."/>
            <person name="Yildiz M."/>
            <person name="Macko-Podgorni A."/>
            <person name="Moranska E."/>
            <person name="Grzebelus E."/>
            <person name="Grzebelus D."/>
            <person name="Ashrafi H."/>
            <person name="Zheng Z."/>
            <person name="Cheng S."/>
            <person name="Spooner D."/>
            <person name="Van Deynze A."/>
            <person name="Simon P."/>
        </authorList>
    </citation>
    <scope>NUCLEOTIDE SEQUENCE</scope>
    <source>
        <tissue evidence="1">Leaf</tissue>
    </source>
</reference>
<dbReference type="EMBL" id="CP093349">
    <property type="protein sequence ID" value="WOH08164.1"/>
    <property type="molecule type" value="Genomic_DNA"/>
</dbReference>
<evidence type="ECO:0000313" key="1">
    <source>
        <dbReference type="EMBL" id="WOH08164.1"/>
    </source>
</evidence>
<organism evidence="1 2">
    <name type="scientific">Daucus carota subsp. sativus</name>
    <name type="common">Carrot</name>
    <dbReference type="NCBI Taxonomy" id="79200"/>
    <lineage>
        <taxon>Eukaryota</taxon>
        <taxon>Viridiplantae</taxon>
        <taxon>Streptophyta</taxon>
        <taxon>Embryophyta</taxon>
        <taxon>Tracheophyta</taxon>
        <taxon>Spermatophyta</taxon>
        <taxon>Magnoliopsida</taxon>
        <taxon>eudicotyledons</taxon>
        <taxon>Gunneridae</taxon>
        <taxon>Pentapetalae</taxon>
        <taxon>asterids</taxon>
        <taxon>campanulids</taxon>
        <taxon>Apiales</taxon>
        <taxon>Apiaceae</taxon>
        <taxon>Apioideae</taxon>
        <taxon>Scandiceae</taxon>
        <taxon>Daucinae</taxon>
        <taxon>Daucus</taxon>
        <taxon>Daucus sect. Daucus</taxon>
    </lineage>
</organism>
<gene>
    <name evidence="1" type="ORF">DCAR_0727601</name>
</gene>
<name>A0AAF1B696_DAUCS</name>
<reference evidence="1" key="2">
    <citation type="submission" date="2022-03" db="EMBL/GenBank/DDBJ databases">
        <title>Draft title - Genomic analysis of global carrot germplasm unveils the trajectory of domestication and the origin of high carotenoid orange carrot.</title>
        <authorList>
            <person name="Iorizzo M."/>
            <person name="Ellison S."/>
            <person name="Senalik D."/>
            <person name="Macko-Podgorni A."/>
            <person name="Grzebelus D."/>
            <person name="Bostan H."/>
            <person name="Rolling W."/>
            <person name="Curaba J."/>
            <person name="Simon P."/>
        </authorList>
    </citation>
    <scope>NUCLEOTIDE SEQUENCE</scope>
    <source>
        <tissue evidence="1">Leaf</tissue>
    </source>
</reference>
<dbReference type="AlphaFoldDB" id="A0AAF1B696"/>
<dbReference type="Proteomes" id="UP000077755">
    <property type="component" value="Chromosome 7"/>
</dbReference>
<dbReference type="KEGG" id="dcr:108193534"/>
<accession>A0AAF1B696</accession>